<keyword evidence="1" id="KW-0812">Transmembrane</keyword>
<organism evidence="2 3">
    <name type="scientific">Sporomusa ovata</name>
    <dbReference type="NCBI Taxonomy" id="2378"/>
    <lineage>
        <taxon>Bacteria</taxon>
        <taxon>Bacillati</taxon>
        <taxon>Bacillota</taxon>
        <taxon>Negativicutes</taxon>
        <taxon>Selenomonadales</taxon>
        <taxon>Sporomusaceae</taxon>
        <taxon>Sporomusa</taxon>
    </lineage>
</organism>
<evidence type="ECO:0000256" key="1">
    <source>
        <dbReference type="SAM" id="Phobius"/>
    </source>
</evidence>
<sequence length="272" mass="30453">MKQRFCKKCGEKAPGKTLFCEACGTRLALTATAEVKDDAPPEEKHSVYAEPDLPENMPEASALAMSPGIRQDQHGTYRWLVEINLLKDSTIPLTVWKILLLCGLLPLVLMIILAIVEGNLTENLVSIFSLFGLVAAIMTALVAIGYYLVFIPIRGVRYPVVFEMDKKGISHIQMPKKQDNTELLAWLGILAGALAGNPTVVGANLLATSRKQLYTEFNKVLKIQVDRRKKIIKLIASDMTRNLIYSSQEDFEFVQEWILKHCCRDGVTVKYR</sequence>
<keyword evidence="3" id="KW-1185">Reference proteome</keyword>
<dbReference type="AlphaFoldDB" id="A0A0U1L335"/>
<dbReference type="EMBL" id="CTRP01000014">
    <property type="protein sequence ID" value="CQR74102.1"/>
    <property type="molecule type" value="Genomic_DNA"/>
</dbReference>
<evidence type="ECO:0000313" key="3">
    <source>
        <dbReference type="Proteomes" id="UP000049855"/>
    </source>
</evidence>
<gene>
    <name evidence="2" type="ORF">SpAn4DRAFT_0564</name>
</gene>
<dbReference type="RefSeq" id="WP_021170105.1">
    <property type="nucleotide sequence ID" value="NZ_CTRP01000014.1"/>
</dbReference>
<keyword evidence="1" id="KW-0472">Membrane</keyword>
<feature type="transmembrane region" description="Helical" evidence="1">
    <location>
        <begin position="95"/>
        <end position="115"/>
    </location>
</feature>
<feature type="transmembrane region" description="Helical" evidence="1">
    <location>
        <begin position="183"/>
        <end position="207"/>
    </location>
</feature>
<evidence type="ECO:0008006" key="4">
    <source>
        <dbReference type="Google" id="ProtNLM"/>
    </source>
</evidence>
<keyword evidence="1" id="KW-1133">Transmembrane helix</keyword>
<dbReference type="Proteomes" id="UP000049855">
    <property type="component" value="Unassembled WGS sequence"/>
</dbReference>
<accession>A0A0U1L335</accession>
<evidence type="ECO:0000313" key="2">
    <source>
        <dbReference type="EMBL" id="CQR74102.1"/>
    </source>
</evidence>
<protein>
    <recommendedName>
        <fullName evidence="4">Zinc-ribbon domain-containing protein</fullName>
    </recommendedName>
</protein>
<feature type="transmembrane region" description="Helical" evidence="1">
    <location>
        <begin position="127"/>
        <end position="149"/>
    </location>
</feature>
<reference evidence="3" key="1">
    <citation type="submission" date="2015-03" db="EMBL/GenBank/DDBJ databases">
        <authorList>
            <person name="Nijsse Bart"/>
        </authorList>
    </citation>
    <scope>NUCLEOTIDE SEQUENCE [LARGE SCALE GENOMIC DNA]</scope>
</reference>
<proteinExistence type="predicted"/>
<name>A0A0U1L335_9FIRM</name>